<reference evidence="1 2" key="1">
    <citation type="submission" date="2018-04" db="EMBL/GenBank/DDBJ databases">
        <title>Genomic Encyclopedia of Archaeal and Bacterial Type Strains, Phase II (KMG-II): from individual species to whole genera.</title>
        <authorList>
            <person name="Goeker M."/>
        </authorList>
    </citation>
    <scope>NUCLEOTIDE SEQUENCE [LARGE SCALE GENOMIC DNA]</scope>
    <source>
        <strain evidence="1 2">DSM 100977</strain>
    </source>
</reference>
<dbReference type="InterPro" id="IPR027417">
    <property type="entry name" value="P-loop_NTPase"/>
</dbReference>
<name>A0A2T6BL46_9RHOB</name>
<dbReference type="RefSeq" id="WP_107844937.1">
    <property type="nucleotide sequence ID" value="NZ_QBKS01000001.1"/>
</dbReference>
<dbReference type="Gene3D" id="3.40.50.300">
    <property type="entry name" value="P-loop containing nucleotide triphosphate hydrolases"/>
    <property type="match status" value="1"/>
</dbReference>
<accession>A0A2T6BL46</accession>
<dbReference type="EMBL" id="QBKS01000001">
    <property type="protein sequence ID" value="PTX56776.1"/>
    <property type="molecule type" value="Genomic_DNA"/>
</dbReference>
<dbReference type="AlphaFoldDB" id="A0A2T6BL46"/>
<comment type="caution">
    <text evidence="1">The sequence shown here is derived from an EMBL/GenBank/DDBJ whole genome shotgun (WGS) entry which is preliminary data.</text>
</comment>
<dbReference type="Proteomes" id="UP000243978">
    <property type="component" value="Unassembled WGS sequence"/>
</dbReference>
<evidence type="ECO:0000313" key="1">
    <source>
        <dbReference type="EMBL" id="PTX56776.1"/>
    </source>
</evidence>
<organism evidence="1 2">
    <name type="scientific">Litoreibacter ponti</name>
    <dbReference type="NCBI Taxonomy" id="1510457"/>
    <lineage>
        <taxon>Bacteria</taxon>
        <taxon>Pseudomonadati</taxon>
        <taxon>Pseudomonadota</taxon>
        <taxon>Alphaproteobacteria</taxon>
        <taxon>Rhodobacterales</taxon>
        <taxon>Roseobacteraceae</taxon>
        <taxon>Litoreibacter</taxon>
    </lineage>
</organism>
<evidence type="ECO:0000313" key="2">
    <source>
        <dbReference type="Proteomes" id="UP000243978"/>
    </source>
</evidence>
<sequence>MTHPLLQRRPAREVPALRLHREITLPLARAHEVCGGARRGFALWAASQTQGPILWIRPGWIPDQIYPDGMAQWMGLGLEPGRVLTVTCRRPEDLLWSMEEALRAGALPLVVCELPGPPGLTPVRRLHLAAETGAAEGKFAPLGLMLTPAQTDRDGQITGGAPGVESRWYMAPRHSAARRGWLLERLRARGAPPAQWRLALGARGPEVITPKATQDADIRV</sequence>
<dbReference type="OrthoDB" id="7630980at2"/>
<protein>
    <submittedName>
        <fullName evidence="1">Protein ImuA</fullName>
    </submittedName>
</protein>
<proteinExistence type="predicted"/>
<dbReference type="SUPFAM" id="SSF52540">
    <property type="entry name" value="P-loop containing nucleoside triphosphate hydrolases"/>
    <property type="match status" value="1"/>
</dbReference>
<gene>
    <name evidence="1" type="ORF">C8N43_1438</name>
</gene>
<keyword evidence="2" id="KW-1185">Reference proteome</keyword>